<feature type="transmembrane region" description="Helical" evidence="1">
    <location>
        <begin position="41"/>
        <end position="62"/>
    </location>
</feature>
<gene>
    <name evidence="2" type="ORF">Tsubulata_006205</name>
</gene>
<evidence type="ECO:0000313" key="2">
    <source>
        <dbReference type="EMBL" id="KAJ4828012.1"/>
    </source>
</evidence>
<dbReference type="EMBL" id="JAKUCV010006289">
    <property type="protein sequence ID" value="KAJ4828012.1"/>
    <property type="molecule type" value="Genomic_DNA"/>
</dbReference>
<name>A0A9Q0FB11_9ROSI</name>
<comment type="caution">
    <text evidence="2">The sequence shown here is derived from an EMBL/GenBank/DDBJ whole genome shotgun (WGS) entry which is preliminary data.</text>
</comment>
<dbReference type="Proteomes" id="UP001141552">
    <property type="component" value="Unassembled WGS sequence"/>
</dbReference>
<organism evidence="2 3">
    <name type="scientific">Turnera subulata</name>
    <dbReference type="NCBI Taxonomy" id="218843"/>
    <lineage>
        <taxon>Eukaryota</taxon>
        <taxon>Viridiplantae</taxon>
        <taxon>Streptophyta</taxon>
        <taxon>Embryophyta</taxon>
        <taxon>Tracheophyta</taxon>
        <taxon>Spermatophyta</taxon>
        <taxon>Magnoliopsida</taxon>
        <taxon>eudicotyledons</taxon>
        <taxon>Gunneridae</taxon>
        <taxon>Pentapetalae</taxon>
        <taxon>rosids</taxon>
        <taxon>fabids</taxon>
        <taxon>Malpighiales</taxon>
        <taxon>Passifloraceae</taxon>
        <taxon>Turnera</taxon>
    </lineage>
</organism>
<keyword evidence="1" id="KW-0472">Membrane</keyword>
<proteinExistence type="predicted"/>
<evidence type="ECO:0000313" key="3">
    <source>
        <dbReference type="Proteomes" id="UP001141552"/>
    </source>
</evidence>
<evidence type="ECO:0000256" key="1">
    <source>
        <dbReference type="SAM" id="Phobius"/>
    </source>
</evidence>
<reference evidence="2" key="2">
    <citation type="journal article" date="2023" name="Plants (Basel)">
        <title>Annotation of the Turnera subulata (Passifloraceae) Draft Genome Reveals the S-Locus Evolved after the Divergence of Turneroideae from Passifloroideae in a Stepwise Manner.</title>
        <authorList>
            <person name="Henning P.M."/>
            <person name="Roalson E.H."/>
            <person name="Mir W."/>
            <person name="McCubbin A.G."/>
            <person name="Shore J.S."/>
        </authorList>
    </citation>
    <scope>NUCLEOTIDE SEQUENCE</scope>
    <source>
        <strain evidence="2">F60SS</strain>
    </source>
</reference>
<feature type="transmembrane region" description="Helical" evidence="1">
    <location>
        <begin position="7"/>
        <end position="29"/>
    </location>
</feature>
<keyword evidence="1" id="KW-0812">Transmembrane</keyword>
<sequence>MLYCWIFVDYLGGIGLVLCSMCCVKVIGVQTIWPSWDRHKLFLSTCGHLLLLIYYLFCFLMCHSTHI</sequence>
<keyword evidence="3" id="KW-1185">Reference proteome</keyword>
<dbReference type="AlphaFoldDB" id="A0A9Q0FB11"/>
<reference evidence="2" key="1">
    <citation type="submission" date="2022-02" db="EMBL/GenBank/DDBJ databases">
        <authorList>
            <person name="Henning P.M."/>
            <person name="McCubbin A.G."/>
            <person name="Shore J.S."/>
        </authorList>
    </citation>
    <scope>NUCLEOTIDE SEQUENCE</scope>
    <source>
        <strain evidence="2">F60SS</strain>
        <tissue evidence="2">Leaves</tissue>
    </source>
</reference>
<keyword evidence="1" id="KW-1133">Transmembrane helix</keyword>
<accession>A0A9Q0FB11</accession>
<protein>
    <submittedName>
        <fullName evidence="2">Uncharacterized protein</fullName>
    </submittedName>
</protein>